<reference evidence="3 4" key="1">
    <citation type="submission" date="2017-09" db="EMBL/GenBank/DDBJ databases">
        <title>Comparative genomics of rhizobia isolated from Phaseolus vulgaris in China.</title>
        <authorList>
            <person name="Tong W."/>
        </authorList>
    </citation>
    <scope>NUCLEOTIDE SEQUENCE [LARGE SCALE GENOMIC DNA]</scope>
    <source>
        <strain evidence="3 4">PCH1</strain>
    </source>
</reference>
<dbReference type="Gene3D" id="3.30.70.940">
    <property type="entry name" value="NusG, N-terminal domain"/>
    <property type="match status" value="1"/>
</dbReference>
<dbReference type="Pfam" id="PF02357">
    <property type="entry name" value="NusG"/>
    <property type="match status" value="1"/>
</dbReference>
<protein>
    <recommendedName>
        <fullName evidence="2">NusG-like N-terminal domain-containing protein</fullName>
    </recommendedName>
</protein>
<dbReference type="SUPFAM" id="SSF82679">
    <property type="entry name" value="N-utilization substance G protein NusG, N-terminal domain"/>
    <property type="match status" value="1"/>
</dbReference>
<evidence type="ECO:0000256" key="1">
    <source>
        <dbReference type="ARBA" id="ARBA00023163"/>
    </source>
</evidence>
<dbReference type="EMBL" id="NWTC01000009">
    <property type="protein sequence ID" value="PDT47316.1"/>
    <property type="molecule type" value="Genomic_DNA"/>
</dbReference>
<keyword evidence="1" id="KW-0804">Transcription</keyword>
<dbReference type="InterPro" id="IPR006645">
    <property type="entry name" value="NGN-like_dom"/>
</dbReference>
<name>A0A2A6LYK8_RHIFR</name>
<comment type="caution">
    <text evidence="3">The sequence shown here is derived from an EMBL/GenBank/DDBJ whole genome shotgun (WGS) entry which is preliminary data.</text>
</comment>
<dbReference type="InterPro" id="IPR036735">
    <property type="entry name" value="NGN_dom_sf"/>
</dbReference>
<feature type="domain" description="NusG-like N-terminal" evidence="2">
    <location>
        <begin position="5"/>
        <end position="116"/>
    </location>
</feature>
<proteinExistence type="predicted"/>
<gene>
    <name evidence="3" type="ORF">CO661_14130</name>
</gene>
<evidence type="ECO:0000313" key="4">
    <source>
        <dbReference type="Proteomes" id="UP000220353"/>
    </source>
</evidence>
<accession>A0A2A6LYK8</accession>
<dbReference type="GO" id="GO:0006354">
    <property type="term" value="P:DNA-templated transcription elongation"/>
    <property type="evidence" value="ECO:0007669"/>
    <property type="project" value="InterPro"/>
</dbReference>
<evidence type="ECO:0000313" key="3">
    <source>
        <dbReference type="EMBL" id="PDT47316.1"/>
    </source>
</evidence>
<organism evidence="3 4">
    <name type="scientific">Rhizobium fredii</name>
    <name type="common">Sinorhizobium fredii</name>
    <dbReference type="NCBI Taxonomy" id="380"/>
    <lineage>
        <taxon>Bacteria</taxon>
        <taxon>Pseudomonadati</taxon>
        <taxon>Pseudomonadota</taxon>
        <taxon>Alphaproteobacteria</taxon>
        <taxon>Hyphomicrobiales</taxon>
        <taxon>Rhizobiaceae</taxon>
        <taxon>Sinorhizobium/Ensifer group</taxon>
        <taxon>Sinorhizobium</taxon>
    </lineage>
</organism>
<dbReference type="Proteomes" id="UP000220353">
    <property type="component" value="Unassembled WGS sequence"/>
</dbReference>
<dbReference type="AlphaFoldDB" id="A0A2A6LYK8"/>
<dbReference type="RefSeq" id="WP_097586923.1">
    <property type="nucleotide sequence ID" value="NZ_NWTC01000009.1"/>
</dbReference>
<evidence type="ECO:0000259" key="2">
    <source>
        <dbReference type="Pfam" id="PF02357"/>
    </source>
</evidence>
<sequence>MTKTRWYAIRIKPGYQRMAAEDARLSPDRYYETLIERNCREKGFSVFMPSFYREIKHHRTNRIITRRLPLLVGYAFVDLPRLNFEELRKVDGVMCLLKIDREYGPIEFSGEVIEKLILEDLDEKHTFMIGRYARQEAERINRVRNLRGQLRKILPKGRGARISMTLEADKAIESLNAHSRERVLNILSELRQLADDNGIDLKKKAV</sequence>